<dbReference type="PANTHER" id="PTHR12993:SF30">
    <property type="entry name" value="N-ACETYL-ALPHA-D-GLUCOSAMINYL L-MALATE DEACETYLASE 1"/>
    <property type="match status" value="1"/>
</dbReference>
<dbReference type="PANTHER" id="PTHR12993">
    <property type="entry name" value="N-ACETYLGLUCOSAMINYL-PHOSPHATIDYLINOSITOL DE-N-ACETYLASE-RELATED"/>
    <property type="match status" value="1"/>
</dbReference>
<gene>
    <name evidence="2" type="ORF">GCM10010967_26770</name>
</gene>
<evidence type="ECO:0008006" key="4">
    <source>
        <dbReference type="Google" id="ProtNLM"/>
    </source>
</evidence>
<dbReference type="Gene3D" id="3.40.50.10320">
    <property type="entry name" value="LmbE-like"/>
    <property type="match status" value="1"/>
</dbReference>
<dbReference type="Pfam" id="PF02585">
    <property type="entry name" value="PIG-L"/>
    <property type="match status" value="1"/>
</dbReference>
<feature type="chain" id="PRO_5047163759" description="LmbE family N-acetylglucosaminyl deacetylase" evidence="1">
    <location>
        <begin position="33"/>
        <end position="310"/>
    </location>
</feature>
<proteinExistence type="predicted"/>
<accession>A0ABQ2HUV3</accession>
<evidence type="ECO:0000256" key="1">
    <source>
        <dbReference type="SAM" id="SignalP"/>
    </source>
</evidence>
<comment type="caution">
    <text evidence="2">The sequence shown here is derived from an EMBL/GenBank/DDBJ whole genome shotgun (WGS) entry which is preliminary data.</text>
</comment>
<sequence length="310" mass="35301">MHLFQTYKTLIEMIRKLLLLPALLVCGATAWAQQTADPKQPLNIIVFGAHPDDCDLGAGGIASMYSSMGHKVKFVSLTNGDKGHQDIGGGELANRRYKEAQEAARRWGIQYDILDNHDGELFPTLENRLAVIRKIREWNADVVIAPRTNDYHPDHRNTGVVVQDAAYLVIVPNILSSVPPLTKNPVFLYFRDRFQRPNPFRPDIAIDITENLAKKVDGLDAHVSQFYEWLPWTNGDLANVPKDVNERKKWLFTSMERRSSVTPEIKASLDKWYGTEKAGQVKYVEVFEITEYGKQPSAEEVRRLFPMLPR</sequence>
<protein>
    <recommendedName>
        <fullName evidence="4">LmbE family N-acetylglucosaminyl deacetylase</fullName>
    </recommendedName>
</protein>
<evidence type="ECO:0000313" key="3">
    <source>
        <dbReference type="Proteomes" id="UP000632339"/>
    </source>
</evidence>
<dbReference type="SUPFAM" id="SSF102588">
    <property type="entry name" value="LmbE-like"/>
    <property type="match status" value="1"/>
</dbReference>
<evidence type="ECO:0000313" key="2">
    <source>
        <dbReference type="EMBL" id="GGM92268.1"/>
    </source>
</evidence>
<dbReference type="InterPro" id="IPR003737">
    <property type="entry name" value="GlcNAc_PI_deacetylase-related"/>
</dbReference>
<dbReference type="InterPro" id="IPR024078">
    <property type="entry name" value="LmbE-like_dom_sf"/>
</dbReference>
<organism evidence="2 3">
    <name type="scientific">Dyadobacter beijingensis</name>
    <dbReference type="NCBI Taxonomy" id="365489"/>
    <lineage>
        <taxon>Bacteria</taxon>
        <taxon>Pseudomonadati</taxon>
        <taxon>Bacteroidota</taxon>
        <taxon>Cytophagia</taxon>
        <taxon>Cytophagales</taxon>
        <taxon>Spirosomataceae</taxon>
        <taxon>Dyadobacter</taxon>
    </lineage>
</organism>
<reference evidence="3" key="1">
    <citation type="journal article" date="2019" name="Int. J. Syst. Evol. Microbiol.">
        <title>The Global Catalogue of Microorganisms (GCM) 10K type strain sequencing project: providing services to taxonomists for standard genome sequencing and annotation.</title>
        <authorList>
            <consortium name="The Broad Institute Genomics Platform"/>
            <consortium name="The Broad Institute Genome Sequencing Center for Infectious Disease"/>
            <person name="Wu L."/>
            <person name="Ma J."/>
        </authorList>
    </citation>
    <scope>NUCLEOTIDE SEQUENCE [LARGE SCALE GENOMIC DNA]</scope>
    <source>
        <strain evidence="3">CGMCC 1.6375</strain>
    </source>
</reference>
<name>A0ABQ2HUV3_9BACT</name>
<keyword evidence="3" id="KW-1185">Reference proteome</keyword>
<feature type="signal peptide" evidence="1">
    <location>
        <begin position="1"/>
        <end position="32"/>
    </location>
</feature>
<dbReference type="EMBL" id="BMLI01000001">
    <property type="protein sequence ID" value="GGM92268.1"/>
    <property type="molecule type" value="Genomic_DNA"/>
</dbReference>
<keyword evidence="1" id="KW-0732">Signal</keyword>
<dbReference type="Proteomes" id="UP000632339">
    <property type="component" value="Unassembled WGS sequence"/>
</dbReference>